<proteinExistence type="predicted"/>
<dbReference type="InterPro" id="IPR011047">
    <property type="entry name" value="Quinoprotein_ADH-like_sf"/>
</dbReference>
<accession>A0A839GH07</accession>
<gene>
    <name evidence="3" type="ORF">FHS90_001591</name>
</gene>
<dbReference type="Gene3D" id="2.130.10.10">
    <property type="entry name" value="YVTN repeat-like/Quinoprotein amine dehydrogenase"/>
    <property type="match status" value="1"/>
</dbReference>
<dbReference type="InterPro" id="IPR002372">
    <property type="entry name" value="PQQ_rpt_dom"/>
</dbReference>
<dbReference type="InterPro" id="IPR013783">
    <property type="entry name" value="Ig-like_fold"/>
</dbReference>
<protein>
    <submittedName>
        <fullName evidence="3">Outer membrane protein assembly factor BamB</fullName>
    </submittedName>
</protein>
<dbReference type="RefSeq" id="WP_182512583.1">
    <property type="nucleotide sequence ID" value="NZ_JACJIQ010000005.1"/>
</dbReference>
<dbReference type="InterPro" id="IPR015943">
    <property type="entry name" value="WD40/YVTN_repeat-like_dom_sf"/>
</dbReference>
<dbReference type="InterPro" id="IPR035986">
    <property type="entry name" value="PKD_dom_sf"/>
</dbReference>
<evidence type="ECO:0000313" key="4">
    <source>
        <dbReference type="Proteomes" id="UP000563094"/>
    </source>
</evidence>
<dbReference type="SUPFAM" id="SSF49299">
    <property type="entry name" value="PKD domain"/>
    <property type="match status" value="1"/>
</dbReference>
<dbReference type="InterPro" id="IPR018391">
    <property type="entry name" value="PQQ_b-propeller_rpt"/>
</dbReference>
<dbReference type="Gene3D" id="2.60.40.10">
    <property type="entry name" value="Immunoglobulins"/>
    <property type="match status" value="1"/>
</dbReference>
<dbReference type="PROSITE" id="PS50093">
    <property type="entry name" value="PKD"/>
    <property type="match status" value="1"/>
</dbReference>
<dbReference type="InterPro" id="IPR000601">
    <property type="entry name" value="PKD_dom"/>
</dbReference>
<dbReference type="CDD" id="cd00146">
    <property type="entry name" value="PKD"/>
    <property type="match status" value="1"/>
</dbReference>
<dbReference type="Proteomes" id="UP000563094">
    <property type="component" value="Unassembled WGS sequence"/>
</dbReference>
<comment type="caution">
    <text evidence="3">The sequence shown here is derived from an EMBL/GenBank/DDBJ whole genome shotgun (WGS) entry which is preliminary data.</text>
</comment>
<dbReference type="SMART" id="SM00564">
    <property type="entry name" value="PQQ"/>
    <property type="match status" value="5"/>
</dbReference>
<feature type="signal peptide" evidence="1">
    <location>
        <begin position="1"/>
        <end position="21"/>
    </location>
</feature>
<keyword evidence="1" id="KW-0732">Signal</keyword>
<name>A0A839GH07_9BACT</name>
<dbReference type="Pfam" id="PF18911">
    <property type="entry name" value="PKD_4"/>
    <property type="match status" value="1"/>
</dbReference>
<feature type="chain" id="PRO_5032798672" evidence="1">
    <location>
        <begin position="22"/>
        <end position="498"/>
    </location>
</feature>
<organism evidence="3 4">
    <name type="scientific">Rufibacter quisquiliarum</name>
    <dbReference type="NCBI Taxonomy" id="1549639"/>
    <lineage>
        <taxon>Bacteria</taxon>
        <taxon>Pseudomonadati</taxon>
        <taxon>Bacteroidota</taxon>
        <taxon>Cytophagia</taxon>
        <taxon>Cytophagales</taxon>
        <taxon>Hymenobacteraceae</taxon>
        <taxon>Rufibacter</taxon>
    </lineage>
</organism>
<evidence type="ECO:0000259" key="2">
    <source>
        <dbReference type="PROSITE" id="PS50093"/>
    </source>
</evidence>
<evidence type="ECO:0000256" key="1">
    <source>
        <dbReference type="SAM" id="SignalP"/>
    </source>
</evidence>
<dbReference type="AlphaFoldDB" id="A0A839GH07"/>
<dbReference type="EMBL" id="JACJIQ010000005">
    <property type="protein sequence ID" value="MBA9076883.1"/>
    <property type="molecule type" value="Genomic_DNA"/>
</dbReference>
<dbReference type="PANTHER" id="PTHR34512">
    <property type="entry name" value="CELL SURFACE PROTEIN"/>
    <property type="match status" value="1"/>
</dbReference>
<reference evidence="3 4" key="1">
    <citation type="submission" date="2020-08" db="EMBL/GenBank/DDBJ databases">
        <title>Genomic Encyclopedia of Type Strains, Phase IV (KMG-IV): sequencing the most valuable type-strain genomes for metagenomic binning, comparative biology and taxonomic classification.</title>
        <authorList>
            <person name="Goeker M."/>
        </authorList>
    </citation>
    <scope>NUCLEOTIDE SEQUENCE [LARGE SCALE GENOMIC DNA]</scope>
    <source>
        <strain evidence="3 4">DSM 29854</strain>
    </source>
</reference>
<evidence type="ECO:0000313" key="3">
    <source>
        <dbReference type="EMBL" id="MBA9076883.1"/>
    </source>
</evidence>
<feature type="domain" description="PKD" evidence="2">
    <location>
        <begin position="51"/>
        <end position="113"/>
    </location>
</feature>
<dbReference type="InterPro" id="IPR022409">
    <property type="entry name" value="PKD/Chitinase_dom"/>
</dbReference>
<dbReference type="Pfam" id="PF13360">
    <property type="entry name" value="PQQ_2"/>
    <property type="match status" value="2"/>
</dbReference>
<dbReference type="SMART" id="SM00089">
    <property type="entry name" value="PKD"/>
    <property type="match status" value="1"/>
</dbReference>
<keyword evidence="4" id="KW-1185">Reference proteome</keyword>
<dbReference type="SUPFAM" id="SSF50998">
    <property type="entry name" value="Quinoprotein alcohol dehydrogenase-like"/>
    <property type="match status" value="1"/>
</dbReference>
<dbReference type="PANTHER" id="PTHR34512:SF30">
    <property type="entry name" value="OUTER MEMBRANE PROTEIN ASSEMBLY FACTOR BAMB"/>
    <property type="match status" value="1"/>
</dbReference>
<sequence length="498" mass="52681">MRKILILFLALLAGVSLNACKDDDMDGLMAPAADFNFTPLKPVEGVKMLFYADPTEGSEKITEWHWSFGDGKNSTSNKRNPYFTYESPGTYEVVLTVKNAGGATTRVTKSVTVNKIPKFNYTKVWEFSNSTPVTKLNEGSSSPVIGDDGTVYYVEGQGNPVANSKVVAVTDLGATAQLKWATAVGNYIANAPSIGTDGSIYINTWDNTKSLYKLNGTDGSVMWMRGGSGLLGASNTTPAVDAQGNIYHGSRYTSPNGGFFSWTPGGDKRWQIVGVGSFFSSPVLSKDEATVYVYNATEGKLWAVNTTDGSRKWTESVGVGTAVHGTSLSMGADGTIYYTTNTHVVAITDNGATGAVKWSTAVTGAAQSGVVIGANGDLYTGSTLGLVCLNPADGTIRWTYAMSSNESVPAVDKEGRIYLGSTNGKLVVVNEEGILVSEIPLGDGNVNSPTITSNGTVYVEGVSGANIKLYKIAVEDSGPANSFWPMKGRNVKNTSQSK</sequence>